<feature type="domain" description="Cytochrome c" evidence="8">
    <location>
        <begin position="25"/>
        <end position="135"/>
    </location>
</feature>
<evidence type="ECO:0000256" key="3">
    <source>
        <dbReference type="ARBA" id="ARBA00022723"/>
    </source>
</evidence>
<dbReference type="AlphaFoldDB" id="K9HWZ0"/>
<dbReference type="Proteomes" id="UP000009881">
    <property type="component" value="Unassembled WGS sequence"/>
</dbReference>
<sequence length="135" mass="14254">MKKTIVMAGMALAALGVSATGAAAQDAAAGEKVAKRCIACHTFEEGGPNKVGPNLFGVIERGPGTAEGFKYSKGFQAAVDAGLTWDDANLMAYLEDPTAHLREVSGDSSARSKMTFKLKPEDDRQNVIAYMKTLK</sequence>
<evidence type="ECO:0000256" key="1">
    <source>
        <dbReference type="ARBA" id="ARBA00022448"/>
    </source>
</evidence>
<dbReference type="InterPro" id="IPR002327">
    <property type="entry name" value="Cyt_c_1A/1B"/>
</dbReference>
<keyword evidence="5 6" id="KW-0408">Iron</keyword>
<keyword evidence="2 6" id="KW-0349">Heme</keyword>
<comment type="caution">
    <text evidence="9">The sequence shown here is derived from an EMBL/GenBank/DDBJ whole genome shotgun (WGS) entry which is preliminary data.</text>
</comment>
<evidence type="ECO:0000256" key="6">
    <source>
        <dbReference type="PROSITE-ProRule" id="PRU00433"/>
    </source>
</evidence>
<dbReference type="PROSITE" id="PS51007">
    <property type="entry name" value="CYTC"/>
    <property type="match status" value="1"/>
</dbReference>
<dbReference type="SUPFAM" id="SSF46626">
    <property type="entry name" value="Cytochrome c"/>
    <property type="match status" value="1"/>
</dbReference>
<dbReference type="PANTHER" id="PTHR11961">
    <property type="entry name" value="CYTOCHROME C"/>
    <property type="match status" value="1"/>
</dbReference>
<protein>
    <submittedName>
        <fullName evidence="9">Membrane c-type cytochrome cy</fullName>
    </submittedName>
</protein>
<dbReference type="STRING" id="1238182.C882_1498"/>
<dbReference type="EMBL" id="ANHY01000002">
    <property type="protein sequence ID" value="EKV32661.1"/>
    <property type="molecule type" value="Genomic_DNA"/>
</dbReference>
<evidence type="ECO:0000256" key="5">
    <source>
        <dbReference type="ARBA" id="ARBA00023004"/>
    </source>
</evidence>
<dbReference type="Pfam" id="PF00034">
    <property type="entry name" value="Cytochrom_C"/>
    <property type="match status" value="1"/>
</dbReference>
<dbReference type="PRINTS" id="PR00604">
    <property type="entry name" value="CYTCHRMECIAB"/>
</dbReference>
<dbReference type="InterPro" id="IPR036909">
    <property type="entry name" value="Cyt_c-like_dom_sf"/>
</dbReference>
<feature type="signal peptide" evidence="7">
    <location>
        <begin position="1"/>
        <end position="19"/>
    </location>
</feature>
<dbReference type="GO" id="GO:0046872">
    <property type="term" value="F:metal ion binding"/>
    <property type="evidence" value="ECO:0007669"/>
    <property type="project" value="UniProtKB-KW"/>
</dbReference>
<keyword evidence="3 6" id="KW-0479">Metal-binding</keyword>
<dbReference type="InterPro" id="IPR009056">
    <property type="entry name" value="Cyt_c-like_dom"/>
</dbReference>
<dbReference type="GO" id="GO:0020037">
    <property type="term" value="F:heme binding"/>
    <property type="evidence" value="ECO:0007669"/>
    <property type="project" value="InterPro"/>
</dbReference>
<evidence type="ECO:0000313" key="9">
    <source>
        <dbReference type="EMBL" id="EKV32661.1"/>
    </source>
</evidence>
<dbReference type="Gene3D" id="1.10.760.10">
    <property type="entry name" value="Cytochrome c-like domain"/>
    <property type="match status" value="1"/>
</dbReference>
<keyword evidence="4" id="KW-0249">Electron transport</keyword>
<keyword evidence="7" id="KW-0732">Signal</keyword>
<dbReference type="OrthoDB" id="9805828at2"/>
<gene>
    <name evidence="9" type="ORF">C882_1498</name>
</gene>
<dbReference type="eggNOG" id="COG3474">
    <property type="taxonomic scope" value="Bacteria"/>
</dbReference>
<reference evidence="9 10" key="1">
    <citation type="journal article" date="2013" name="Genome Announc.">
        <title>Draft Genome Sequence of an Alphaproteobacterium, Caenispirillum salinarum AK4(T), Isolated from a Solar Saltern.</title>
        <authorList>
            <person name="Khatri I."/>
            <person name="Singh A."/>
            <person name="Korpole S."/>
            <person name="Pinnaka A.K."/>
            <person name="Subramanian S."/>
        </authorList>
    </citation>
    <scope>NUCLEOTIDE SEQUENCE [LARGE SCALE GENOMIC DNA]</scope>
    <source>
        <strain evidence="9 10">AK4</strain>
    </source>
</reference>
<dbReference type="RefSeq" id="WP_009538488.1">
    <property type="nucleotide sequence ID" value="NZ_ANHY01000002.1"/>
</dbReference>
<feature type="chain" id="PRO_5003930531" evidence="7">
    <location>
        <begin position="20"/>
        <end position="135"/>
    </location>
</feature>
<evidence type="ECO:0000313" key="10">
    <source>
        <dbReference type="Proteomes" id="UP000009881"/>
    </source>
</evidence>
<organism evidence="9 10">
    <name type="scientific">Caenispirillum salinarum AK4</name>
    <dbReference type="NCBI Taxonomy" id="1238182"/>
    <lineage>
        <taxon>Bacteria</taxon>
        <taxon>Pseudomonadati</taxon>
        <taxon>Pseudomonadota</taxon>
        <taxon>Alphaproteobacteria</taxon>
        <taxon>Rhodospirillales</taxon>
        <taxon>Novispirillaceae</taxon>
        <taxon>Caenispirillum</taxon>
    </lineage>
</organism>
<evidence type="ECO:0000256" key="2">
    <source>
        <dbReference type="ARBA" id="ARBA00022617"/>
    </source>
</evidence>
<name>K9HWZ0_9PROT</name>
<keyword evidence="10" id="KW-1185">Reference proteome</keyword>
<evidence type="ECO:0000256" key="7">
    <source>
        <dbReference type="SAM" id="SignalP"/>
    </source>
</evidence>
<evidence type="ECO:0000259" key="8">
    <source>
        <dbReference type="PROSITE" id="PS51007"/>
    </source>
</evidence>
<keyword evidence="1" id="KW-0813">Transport</keyword>
<dbReference type="GO" id="GO:0009055">
    <property type="term" value="F:electron transfer activity"/>
    <property type="evidence" value="ECO:0007669"/>
    <property type="project" value="InterPro"/>
</dbReference>
<evidence type="ECO:0000256" key="4">
    <source>
        <dbReference type="ARBA" id="ARBA00022982"/>
    </source>
</evidence>
<accession>K9HWZ0</accession>
<proteinExistence type="predicted"/>